<dbReference type="Gene3D" id="3.90.226.10">
    <property type="entry name" value="2-enoyl-CoA Hydratase, Chain A, domain 1"/>
    <property type="match status" value="1"/>
</dbReference>
<evidence type="ECO:0000259" key="2">
    <source>
        <dbReference type="Pfam" id="PF02911"/>
    </source>
</evidence>
<name>A0A8S4Q1G5_OWEFU</name>
<dbReference type="GO" id="GO:0003824">
    <property type="term" value="F:catalytic activity"/>
    <property type="evidence" value="ECO:0007669"/>
    <property type="project" value="InterPro"/>
</dbReference>
<dbReference type="CDD" id="cd06558">
    <property type="entry name" value="crotonase-like"/>
    <property type="match status" value="1"/>
</dbReference>
<feature type="domain" description="Formyl transferase C-terminal" evidence="2">
    <location>
        <begin position="259"/>
        <end position="355"/>
    </location>
</feature>
<dbReference type="InterPro" id="IPR001753">
    <property type="entry name" value="Enoyl-CoA_hydra/iso"/>
</dbReference>
<sequence>MSLLRIVQKSAKWSLSGHQAIGRMICSQTNTKYQVDRRKYQTINTSRDVLMGSHKQQKYEQFLSIPQREQIGNNESEMASLIRSTKCLLLCHSYNTLSLAVATELRSFGAEVDVKVIHNEHDFTIADEGDFDIIICPFLARRVPERIWSNKKRPCLIVHPGIPGDRGPASLEFAIKNKALHWGVTVLQAEEEFDRGPIWAYSMYPISDRNTTKTELYVSEVTENAVDTVLRAVAKFKQGDSPKPWQYGAVDIKGNLQPKIKKADRRIDWNQHASDVARLIRMFDTQPGAHGFLKGIDGEIRFFGAKETQPLLYCGDEMRDLLSSAEPGEPIGMKHNAILIKCGEDSSLWVSHLKSNKIPGVKDIKLPATMVYTRPLAEMNTLDYEDIWVERRDNVAYVHFDFYNGAMNVSQSQRLQTTLKNIKLQDDIHIVVLMGGKRFFSTGIHLNVIEQVDEPHIESYANIEAIDGVIKEYVQMEDKLVIACLQGNAGAGGCMMSAAADYTIAHKCVSLTPTYKNMNLYGSEYWTYFLPKKIGEEMALRLTSGTDSIMASEAYSIGLVDILLGRNRYELQDNLHRTVTAIWNSIDAGLFLHSKSRRSEKWYENLEEHRAAELHHMKKCFSDPAYHSARRNFVFH</sequence>
<dbReference type="InterPro" id="IPR047180">
    <property type="entry name" value="HoxX-like"/>
</dbReference>
<dbReference type="EMBL" id="CAIIXF020000011">
    <property type="protein sequence ID" value="CAH1799336.1"/>
    <property type="molecule type" value="Genomic_DNA"/>
</dbReference>
<evidence type="ECO:0000313" key="4">
    <source>
        <dbReference type="Proteomes" id="UP000749559"/>
    </source>
</evidence>
<dbReference type="Proteomes" id="UP000749559">
    <property type="component" value="Unassembled WGS sequence"/>
</dbReference>
<dbReference type="SUPFAM" id="SSF52096">
    <property type="entry name" value="ClpP/crotonase"/>
    <property type="match status" value="1"/>
</dbReference>
<dbReference type="AlphaFoldDB" id="A0A8S4Q1G5"/>
<proteinExistence type="predicted"/>
<feature type="domain" description="Formyl transferase N-terminal" evidence="1">
    <location>
        <begin position="130"/>
        <end position="217"/>
    </location>
</feature>
<dbReference type="InterPro" id="IPR005793">
    <property type="entry name" value="Formyl_trans_C"/>
</dbReference>
<dbReference type="Gene3D" id="3.40.50.12230">
    <property type="match status" value="1"/>
</dbReference>
<dbReference type="InterPro" id="IPR002376">
    <property type="entry name" value="Formyl_transf_N"/>
</dbReference>
<gene>
    <name evidence="3" type="ORF">OFUS_LOCUS23360</name>
</gene>
<dbReference type="Pfam" id="PF00378">
    <property type="entry name" value="ECH_1"/>
    <property type="match status" value="1"/>
</dbReference>
<dbReference type="SUPFAM" id="SSF50486">
    <property type="entry name" value="FMT C-terminal domain-like"/>
    <property type="match status" value="1"/>
</dbReference>
<evidence type="ECO:0000313" key="3">
    <source>
        <dbReference type="EMBL" id="CAH1799336.1"/>
    </source>
</evidence>
<reference evidence="3" key="1">
    <citation type="submission" date="2022-03" db="EMBL/GenBank/DDBJ databases">
        <authorList>
            <person name="Martin C."/>
        </authorList>
    </citation>
    <scope>NUCLEOTIDE SEQUENCE</scope>
</reference>
<dbReference type="SUPFAM" id="SSF53328">
    <property type="entry name" value="Formyltransferase"/>
    <property type="match status" value="1"/>
</dbReference>
<evidence type="ECO:0000259" key="1">
    <source>
        <dbReference type="Pfam" id="PF00551"/>
    </source>
</evidence>
<keyword evidence="4" id="KW-1185">Reference proteome</keyword>
<dbReference type="Pfam" id="PF02911">
    <property type="entry name" value="Formyl_trans_C"/>
    <property type="match status" value="1"/>
</dbReference>
<dbReference type="OrthoDB" id="5126881at2759"/>
<comment type="caution">
    <text evidence="3">The sequence shown here is derived from an EMBL/GenBank/DDBJ whole genome shotgun (WGS) entry which is preliminary data.</text>
</comment>
<dbReference type="InterPro" id="IPR029045">
    <property type="entry name" value="ClpP/crotonase-like_dom_sf"/>
</dbReference>
<dbReference type="InterPro" id="IPR011034">
    <property type="entry name" value="Formyl_transferase-like_C_sf"/>
</dbReference>
<dbReference type="PANTHER" id="PTHR43388">
    <property type="entry name" value="HYDROGENASE MATURATION FACTOR HOXX"/>
    <property type="match status" value="1"/>
</dbReference>
<protein>
    <submittedName>
        <fullName evidence="3">Uncharacterized protein</fullName>
    </submittedName>
</protein>
<accession>A0A8S4Q1G5</accession>
<dbReference type="PANTHER" id="PTHR43388:SF1">
    <property type="entry name" value="HYDROGENASE MATURATION FACTOR HOXX"/>
    <property type="match status" value="1"/>
</dbReference>
<dbReference type="Pfam" id="PF00551">
    <property type="entry name" value="Formyl_trans_N"/>
    <property type="match status" value="1"/>
</dbReference>
<organism evidence="3 4">
    <name type="scientific">Owenia fusiformis</name>
    <name type="common">Polychaete worm</name>
    <dbReference type="NCBI Taxonomy" id="6347"/>
    <lineage>
        <taxon>Eukaryota</taxon>
        <taxon>Metazoa</taxon>
        <taxon>Spiralia</taxon>
        <taxon>Lophotrochozoa</taxon>
        <taxon>Annelida</taxon>
        <taxon>Polychaeta</taxon>
        <taxon>Sedentaria</taxon>
        <taxon>Canalipalpata</taxon>
        <taxon>Sabellida</taxon>
        <taxon>Oweniida</taxon>
        <taxon>Oweniidae</taxon>
        <taxon>Owenia</taxon>
    </lineage>
</organism>
<dbReference type="InterPro" id="IPR036477">
    <property type="entry name" value="Formyl_transf_N_sf"/>
</dbReference>